<dbReference type="PANTHER" id="PTHR43302:SF5">
    <property type="entry name" value="TRANSPORTER ARSB-RELATED"/>
    <property type="match status" value="1"/>
</dbReference>
<dbReference type="GO" id="GO:0015105">
    <property type="term" value="F:arsenite transmembrane transporter activity"/>
    <property type="evidence" value="ECO:0007669"/>
    <property type="project" value="InterPro"/>
</dbReference>
<keyword evidence="4" id="KW-1003">Cell membrane</keyword>
<dbReference type="CDD" id="cd01117">
    <property type="entry name" value="YbiR_permease"/>
    <property type="match status" value="1"/>
</dbReference>
<name>A0A7C6AG58_UNCW3</name>
<evidence type="ECO:0000256" key="3">
    <source>
        <dbReference type="ARBA" id="ARBA00022448"/>
    </source>
</evidence>
<evidence type="ECO:0000256" key="4">
    <source>
        <dbReference type="ARBA" id="ARBA00022475"/>
    </source>
</evidence>
<proteinExistence type="inferred from homology"/>
<feature type="transmembrane region" description="Helical" evidence="8">
    <location>
        <begin position="53"/>
        <end position="73"/>
    </location>
</feature>
<evidence type="ECO:0000256" key="7">
    <source>
        <dbReference type="ARBA" id="ARBA00023136"/>
    </source>
</evidence>
<keyword evidence="3" id="KW-0813">Transport</keyword>
<dbReference type="GO" id="GO:0005886">
    <property type="term" value="C:plasma membrane"/>
    <property type="evidence" value="ECO:0007669"/>
    <property type="project" value="UniProtKB-SubCell"/>
</dbReference>
<evidence type="ECO:0000313" key="10">
    <source>
        <dbReference type="EMBL" id="HHS62872.1"/>
    </source>
</evidence>
<keyword evidence="6 8" id="KW-1133">Transmembrane helix</keyword>
<feature type="transmembrane region" description="Helical" evidence="8">
    <location>
        <begin position="93"/>
        <end position="122"/>
    </location>
</feature>
<reference evidence="10" key="1">
    <citation type="journal article" date="2020" name="mSystems">
        <title>Genome- and Community-Level Interaction Insights into Carbon Utilization and Element Cycling Functions of Hydrothermarchaeota in Hydrothermal Sediment.</title>
        <authorList>
            <person name="Zhou Z."/>
            <person name="Liu Y."/>
            <person name="Xu W."/>
            <person name="Pan J."/>
            <person name="Luo Z.H."/>
            <person name="Li M."/>
        </authorList>
    </citation>
    <scope>NUCLEOTIDE SEQUENCE [LARGE SCALE GENOMIC DNA]</scope>
    <source>
        <strain evidence="10">SpSt-783</strain>
    </source>
</reference>
<comment type="subcellular location">
    <subcellularLocation>
        <location evidence="1">Cell membrane</location>
        <topology evidence="1">Multi-pass membrane protein</topology>
    </subcellularLocation>
</comment>
<feature type="transmembrane region" description="Helical" evidence="8">
    <location>
        <begin position="389"/>
        <end position="408"/>
    </location>
</feature>
<dbReference type="InterPro" id="IPR004680">
    <property type="entry name" value="Cit_transptr-like_dom"/>
</dbReference>
<dbReference type="AlphaFoldDB" id="A0A7C6AG58"/>
<feature type="transmembrane region" description="Helical" evidence="8">
    <location>
        <begin position="344"/>
        <end position="369"/>
    </location>
</feature>
<accession>A0A7C6AG58</accession>
<evidence type="ECO:0000256" key="6">
    <source>
        <dbReference type="ARBA" id="ARBA00022989"/>
    </source>
</evidence>
<comment type="caution">
    <text evidence="10">The sequence shown here is derived from an EMBL/GenBank/DDBJ whole genome shotgun (WGS) entry which is preliminary data.</text>
</comment>
<organism evidence="10">
    <name type="scientific">candidate division WOR-3 bacterium</name>
    <dbReference type="NCBI Taxonomy" id="2052148"/>
    <lineage>
        <taxon>Bacteria</taxon>
        <taxon>Bacteria division WOR-3</taxon>
    </lineage>
</organism>
<feature type="transmembrane region" description="Helical" evidence="8">
    <location>
        <begin position="29"/>
        <end position="46"/>
    </location>
</feature>
<protein>
    <submittedName>
        <fullName evidence="10">Anion transporter</fullName>
    </submittedName>
</protein>
<dbReference type="PANTHER" id="PTHR43302">
    <property type="entry name" value="TRANSPORTER ARSB-RELATED"/>
    <property type="match status" value="1"/>
</dbReference>
<evidence type="ECO:0000256" key="1">
    <source>
        <dbReference type="ARBA" id="ARBA00004651"/>
    </source>
</evidence>
<evidence type="ECO:0000256" key="2">
    <source>
        <dbReference type="ARBA" id="ARBA00009843"/>
    </source>
</evidence>
<evidence type="ECO:0000256" key="8">
    <source>
        <dbReference type="SAM" id="Phobius"/>
    </source>
</evidence>
<feature type="transmembrane region" description="Helical" evidence="8">
    <location>
        <begin position="175"/>
        <end position="195"/>
    </location>
</feature>
<dbReference type="InterPro" id="IPR000802">
    <property type="entry name" value="Arsenical_pump_ArsB"/>
</dbReference>
<evidence type="ECO:0000256" key="5">
    <source>
        <dbReference type="ARBA" id="ARBA00022692"/>
    </source>
</evidence>
<feature type="transmembrane region" description="Helical" evidence="8">
    <location>
        <begin position="268"/>
        <end position="297"/>
    </location>
</feature>
<dbReference type="PRINTS" id="PR00758">
    <property type="entry name" value="ARSENICPUMP"/>
</dbReference>
<dbReference type="EMBL" id="DTHJ01000093">
    <property type="protein sequence ID" value="HHS62872.1"/>
    <property type="molecule type" value="Genomic_DNA"/>
</dbReference>
<feature type="transmembrane region" description="Helical" evidence="8">
    <location>
        <begin position="309"/>
        <end position="332"/>
    </location>
</feature>
<sequence length="409" mass="44841">MSPAIIIFIITYILIGIQNIPGIHINRTAGALLGAVAMVFFGVISVKEAYVAIDLDIMLFILGMMIIIAYMELSGFFEMVERWILKRAKSASGLLFFLIISSGIASSFFMNDTICLLFTPIVLRIVKKAQLNPIPYLIALATSSNIGSTMTIIGNPQNMLIGLYSKIHFLEFLRILSPVSIIGLLINFLLIRLIYHRDLSGKGINLKFDENKIVIQKRLFIASFITLILLLVFLCLGYSPQNVAITLACFLILAGADKPRKALEEVDWQLLLFFAGLFIVMHGMEKSGITLSIFAYVKNYLSDGKISQILNLTIGSTVLSNIVSNVPAVILFSHFFAGLANSKLAWLTLAMSSTLAGNLTIIGSVANIIVFESAEKEGVKVGFFEYLKLGLPLTIVTLVIGIATLLLFG</sequence>
<feature type="transmembrane region" description="Helical" evidence="8">
    <location>
        <begin position="215"/>
        <end position="234"/>
    </location>
</feature>
<keyword evidence="5 8" id="KW-0812">Transmembrane</keyword>
<feature type="domain" description="Citrate transporter-like" evidence="9">
    <location>
        <begin position="13"/>
        <end position="356"/>
    </location>
</feature>
<evidence type="ECO:0000259" key="9">
    <source>
        <dbReference type="Pfam" id="PF03600"/>
    </source>
</evidence>
<dbReference type="Pfam" id="PF03600">
    <property type="entry name" value="CitMHS"/>
    <property type="match status" value="1"/>
</dbReference>
<keyword evidence="7 8" id="KW-0472">Membrane</keyword>
<gene>
    <name evidence="10" type="ORF">ENV70_04560</name>
</gene>
<comment type="similarity">
    <text evidence="2">Belongs to the CitM (TC 2.A.11) transporter family.</text>
</comment>